<dbReference type="SUPFAM" id="SSF55282">
    <property type="entry name" value="RL5-like"/>
    <property type="match status" value="1"/>
</dbReference>
<keyword evidence="3 5" id="KW-0687">Ribonucleoprotein</keyword>
<gene>
    <name evidence="5" type="primary">rplE</name>
    <name evidence="9" type="ORF">COT80_03110</name>
</gene>
<dbReference type="InterPro" id="IPR002132">
    <property type="entry name" value="Ribosomal_uL5"/>
</dbReference>
<dbReference type="PANTHER" id="PTHR11994">
    <property type="entry name" value="60S RIBOSOMAL PROTEIN L11-RELATED"/>
    <property type="match status" value="1"/>
</dbReference>
<evidence type="ECO:0000259" key="8">
    <source>
        <dbReference type="Pfam" id="PF00673"/>
    </source>
</evidence>
<dbReference type="PROSITE" id="PS00358">
    <property type="entry name" value="RIBOSOMAL_L5"/>
    <property type="match status" value="1"/>
</dbReference>
<evidence type="ECO:0000313" key="9">
    <source>
        <dbReference type="EMBL" id="PIS05736.1"/>
    </source>
</evidence>
<dbReference type="InterPro" id="IPR020930">
    <property type="entry name" value="Ribosomal_uL5_bac-type"/>
</dbReference>
<evidence type="ECO:0000256" key="5">
    <source>
        <dbReference type="HAMAP-Rule" id="MF_01333"/>
    </source>
</evidence>
<dbReference type="GO" id="GO:0003735">
    <property type="term" value="F:structural constituent of ribosome"/>
    <property type="evidence" value="ECO:0007669"/>
    <property type="project" value="InterPro"/>
</dbReference>
<dbReference type="Gene3D" id="3.30.1440.10">
    <property type="match status" value="1"/>
</dbReference>
<dbReference type="Pfam" id="PF00281">
    <property type="entry name" value="Ribosomal_L5"/>
    <property type="match status" value="1"/>
</dbReference>
<dbReference type="Pfam" id="PF00673">
    <property type="entry name" value="Ribosomal_L5_C"/>
    <property type="match status" value="1"/>
</dbReference>
<dbReference type="InterPro" id="IPR020929">
    <property type="entry name" value="Ribosomal_uL5_CS"/>
</dbReference>
<keyword evidence="5" id="KW-0699">rRNA-binding</keyword>
<keyword evidence="2 5" id="KW-0689">Ribosomal protein</keyword>
<dbReference type="GO" id="GO:1990904">
    <property type="term" value="C:ribonucleoprotein complex"/>
    <property type="evidence" value="ECO:0007669"/>
    <property type="project" value="UniProtKB-KW"/>
</dbReference>
<evidence type="ECO:0000256" key="3">
    <source>
        <dbReference type="ARBA" id="ARBA00023274"/>
    </source>
</evidence>
<comment type="caution">
    <text evidence="9">The sequence shown here is derived from an EMBL/GenBank/DDBJ whole genome shotgun (WGS) entry which is preliminary data.</text>
</comment>
<name>A0A2H0W312_9BACT</name>
<evidence type="ECO:0000259" key="7">
    <source>
        <dbReference type="Pfam" id="PF00281"/>
    </source>
</evidence>
<feature type="domain" description="Large ribosomal subunit protein uL5 N-terminal" evidence="7">
    <location>
        <begin position="25"/>
        <end position="81"/>
    </location>
</feature>
<dbReference type="GO" id="GO:0006412">
    <property type="term" value="P:translation"/>
    <property type="evidence" value="ECO:0007669"/>
    <property type="project" value="UniProtKB-UniRule"/>
</dbReference>
<dbReference type="FunFam" id="3.30.1440.10:FF:000001">
    <property type="entry name" value="50S ribosomal protein L5"/>
    <property type="match status" value="1"/>
</dbReference>
<evidence type="ECO:0000313" key="10">
    <source>
        <dbReference type="Proteomes" id="UP000229056"/>
    </source>
</evidence>
<dbReference type="InterPro" id="IPR031310">
    <property type="entry name" value="Ribosomal_uL5_N"/>
</dbReference>
<dbReference type="GO" id="GO:0019843">
    <property type="term" value="F:rRNA binding"/>
    <property type="evidence" value="ECO:0007669"/>
    <property type="project" value="UniProtKB-UniRule"/>
</dbReference>
<dbReference type="AlphaFoldDB" id="A0A2H0W312"/>
<dbReference type="Proteomes" id="UP000229056">
    <property type="component" value="Unassembled WGS sequence"/>
</dbReference>
<dbReference type="InterPro" id="IPR031309">
    <property type="entry name" value="Ribosomal_uL5_C"/>
</dbReference>
<proteinExistence type="inferred from homology"/>
<organism evidence="9 10">
    <name type="scientific">Candidatus Buchananbacteria bacterium CG10_big_fil_rev_8_21_14_0_10_33_19</name>
    <dbReference type="NCBI Taxonomy" id="1974525"/>
    <lineage>
        <taxon>Bacteria</taxon>
        <taxon>Candidatus Buchananiibacteriota</taxon>
    </lineage>
</organism>
<dbReference type="EMBL" id="PEZY01000012">
    <property type="protein sequence ID" value="PIS05736.1"/>
    <property type="molecule type" value="Genomic_DNA"/>
</dbReference>
<sequence>MKSILYQKYQTESVPALKEKFGYKNINAVPKIEKVSVNIGINARNTESNYVDNVESIVTRITGQKPVKTKAKKAISAFKIREGMVVGVKATLRGQMMYDFLDKLVLVAVPRIRDFRGLDIKNIDNTGNLTLGLKEYNVFPEILPDEVERNYGLEISITTSAKNYEEGLELFKTLGFPFKKQ</sequence>
<evidence type="ECO:0000256" key="2">
    <source>
        <dbReference type="ARBA" id="ARBA00022980"/>
    </source>
</evidence>
<comment type="subunit">
    <text evidence="5">Part of the 50S ribosomal subunit; part of the 5S rRNA/L5/L18/L25 subcomplex. Contacts the 5S rRNA and the P site tRNA. Forms a bridge to the 30S subunit in the 70S ribosome.</text>
</comment>
<evidence type="ECO:0000256" key="1">
    <source>
        <dbReference type="ARBA" id="ARBA00008553"/>
    </source>
</evidence>
<dbReference type="GO" id="GO:0005840">
    <property type="term" value="C:ribosome"/>
    <property type="evidence" value="ECO:0007669"/>
    <property type="project" value="UniProtKB-KW"/>
</dbReference>
<dbReference type="NCBIfam" id="NF000585">
    <property type="entry name" value="PRK00010.1"/>
    <property type="match status" value="1"/>
</dbReference>
<accession>A0A2H0W312</accession>
<dbReference type="GO" id="GO:0000049">
    <property type="term" value="F:tRNA binding"/>
    <property type="evidence" value="ECO:0007669"/>
    <property type="project" value="UniProtKB-UniRule"/>
</dbReference>
<protein>
    <recommendedName>
        <fullName evidence="4 5">Large ribosomal subunit protein uL5</fullName>
    </recommendedName>
</protein>
<keyword evidence="5" id="KW-0694">RNA-binding</keyword>
<dbReference type="PIRSF" id="PIRSF002161">
    <property type="entry name" value="Ribosomal_L5"/>
    <property type="match status" value="1"/>
</dbReference>
<dbReference type="HAMAP" id="MF_01333_B">
    <property type="entry name" value="Ribosomal_uL5_B"/>
    <property type="match status" value="1"/>
</dbReference>
<comment type="function">
    <text evidence="5">This is 1 of the proteins that bind and probably mediate the attachment of the 5S RNA into the large ribosomal subunit, where it forms part of the central protuberance. In the 70S ribosome it contacts protein S13 of the 30S subunit (bridge B1b), connecting the 2 subunits; this bridge is implicated in subunit movement. Contacts the P site tRNA; the 5S rRNA and some of its associated proteins might help stabilize positioning of ribosome-bound tRNAs.</text>
</comment>
<feature type="domain" description="Large ribosomal subunit protein uL5 C-terminal" evidence="8">
    <location>
        <begin position="86"/>
        <end position="178"/>
    </location>
</feature>
<comment type="similarity">
    <text evidence="1 5 6">Belongs to the universal ribosomal protein uL5 family.</text>
</comment>
<reference evidence="10" key="1">
    <citation type="submission" date="2017-09" db="EMBL/GenBank/DDBJ databases">
        <title>Depth-based differentiation of microbial function through sediment-hosted aquifers and enrichment of novel symbionts in the deep terrestrial subsurface.</title>
        <authorList>
            <person name="Probst A.J."/>
            <person name="Ladd B."/>
            <person name="Jarett J.K."/>
            <person name="Geller-Mcgrath D.E."/>
            <person name="Sieber C.M.K."/>
            <person name="Emerson J.B."/>
            <person name="Anantharaman K."/>
            <person name="Thomas B.C."/>
            <person name="Malmstrom R."/>
            <person name="Stieglmeier M."/>
            <person name="Klingl A."/>
            <person name="Woyke T."/>
            <person name="Ryan C.M."/>
            <person name="Banfield J.F."/>
        </authorList>
    </citation>
    <scope>NUCLEOTIDE SEQUENCE [LARGE SCALE GENOMIC DNA]</scope>
</reference>
<evidence type="ECO:0000256" key="4">
    <source>
        <dbReference type="ARBA" id="ARBA00035245"/>
    </source>
</evidence>
<dbReference type="InterPro" id="IPR022803">
    <property type="entry name" value="Ribosomal_uL5_dom_sf"/>
</dbReference>
<evidence type="ECO:0000256" key="6">
    <source>
        <dbReference type="RuleBase" id="RU003930"/>
    </source>
</evidence>
<keyword evidence="5" id="KW-0820">tRNA-binding</keyword>